<proteinExistence type="predicted"/>
<dbReference type="EMBL" id="WLYX01000001">
    <property type="protein sequence ID" value="MTD32412.1"/>
    <property type="molecule type" value="Genomic_DNA"/>
</dbReference>
<gene>
    <name evidence="3" type="ORF">GKE73_01255</name>
</gene>
<accession>A0A844G9G1</accession>
<keyword evidence="4" id="KW-1185">Reference proteome</keyword>
<evidence type="ECO:0000313" key="3">
    <source>
        <dbReference type="EMBL" id="MTD32412.1"/>
    </source>
</evidence>
<dbReference type="InterPro" id="IPR010090">
    <property type="entry name" value="Phage_tape_meas"/>
</dbReference>
<dbReference type="RefSeq" id="WP_230368823.1">
    <property type="nucleotide sequence ID" value="NZ_WLYX01000001.1"/>
</dbReference>
<evidence type="ECO:0000313" key="4">
    <source>
        <dbReference type="Proteomes" id="UP000446658"/>
    </source>
</evidence>
<organism evidence="3 4">
    <name type="scientific">Paludibacterium denitrificans</name>
    <dbReference type="NCBI Taxonomy" id="2675226"/>
    <lineage>
        <taxon>Bacteria</taxon>
        <taxon>Pseudomonadati</taxon>
        <taxon>Pseudomonadota</taxon>
        <taxon>Betaproteobacteria</taxon>
        <taxon>Neisseriales</taxon>
        <taxon>Chromobacteriaceae</taxon>
        <taxon>Paludibacterium</taxon>
    </lineage>
</organism>
<keyword evidence="1" id="KW-1133">Transmembrane helix</keyword>
<name>A0A844G9G1_9NEIS</name>
<dbReference type="NCBIfam" id="TIGR01760">
    <property type="entry name" value="tape_meas_TP901"/>
    <property type="match status" value="1"/>
</dbReference>
<keyword evidence="1" id="KW-0812">Transmembrane</keyword>
<protein>
    <submittedName>
        <fullName evidence="3">Phage tail tape measure protein</fullName>
    </submittedName>
</protein>
<feature type="domain" description="Phage tail tape measure protein" evidence="2">
    <location>
        <begin position="100"/>
        <end position="293"/>
    </location>
</feature>
<dbReference type="AlphaFoldDB" id="A0A844G9G1"/>
<feature type="transmembrane region" description="Helical" evidence="1">
    <location>
        <begin position="436"/>
        <end position="457"/>
    </location>
</feature>
<dbReference type="Proteomes" id="UP000446658">
    <property type="component" value="Unassembled WGS sequence"/>
</dbReference>
<reference evidence="3 4" key="1">
    <citation type="submission" date="2019-11" db="EMBL/GenBank/DDBJ databases">
        <title>Draft genome sequence of Paludibacterium sp. dN18-1.</title>
        <authorList>
            <person name="Im W.-T."/>
        </authorList>
    </citation>
    <scope>NUCLEOTIDE SEQUENCE [LARGE SCALE GENOMIC DNA]</scope>
    <source>
        <strain evidence="4">dN 18-1</strain>
    </source>
</reference>
<dbReference type="Pfam" id="PF10145">
    <property type="entry name" value="PhageMin_Tail"/>
    <property type="match status" value="1"/>
</dbReference>
<evidence type="ECO:0000256" key="1">
    <source>
        <dbReference type="SAM" id="Phobius"/>
    </source>
</evidence>
<comment type="caution">
    <text evidence="3">The sequence shown here is derived from an EMBL/GenBank/DDBJ whole genome shotgun (WGS) entry which is preliminary data.</text>
</comment>
<keyword evidence="1" id="KW-0472">Membrane</keyword>
<evidence type="ECO:0000259" key="2">
    <source>
        <dbReference type="Pfam" id="PF10145"/>
    </source>
</evidence>
<sequence length="660" mass="68086">MAENLDIYVRIAADAARYAQGLQGASRETKRFADHARSELGNLKRELAQLGLQLGAVGFAAHGIKAASDFQAAMLDVEGNIKTTTMSTKELNAQLKEVRETAIDVHRAMPYSTKEVVGIQNTLLKAGVDLDSVKGAKGAAWSVAGLAAISETSPETTADLMARIGSQYALKGNQYGSAANELMKAEAASPGNLQEIMYTIKQFGSNAHLLGISVKDSAAMAAMATPLGMEAGTAINRFLEDSIGKTKQQQKALHTLGLGHLSKGKFQSDFFKDGKFIGIDKTLEMVRSHVGAIAKGLSVKDIVRADGTTVPMEDVAKGLDKKKHGDQAKALRLATKAWGEEGARFALLNAMSDKGHNFAGVRQQMETSLDIAARMEIKMRGFGQAANAAKGTLEATTAMAFDPFLSKLTRGAKLVNDLAGNAGKWLDTHPEQRSTVAWTGAGVGLAALIGPALWGMVKGMRKGKLTPVGALTGIGGEAMELGKGVAMGKTLQAAAGVTPVYVVNMPGTGIGGASASGALDAATGAAAAGAAGKLASKAKVGYAMARGLSLAEFVGAAGLGTSTALVAGAGAAGYGAGTLAYKAMEGTKAGDFLVDKIGGGIAKVLSLFGNEDAKKAVAITEHQKNVTQSLIEQVKRTDLGGTLQIQVATAPGTDARCKPR</sequence>